<dbReference type="Pfam" id="PF01740">
    <property type="entry name" value="STAS"/>
    <property type="match status" value="1"/>
</dbReference>
<evidence type="ECO:0000256" key="1">
    <source>
        <dbReference type="ARBA" id="ARBA00009013"/>
    </source>
</evidence>
<dbReference type="PROSITE" id="PS50801">
    <property type="entry name" value="STAS"/>
    <property type="match status" value="1"/>
</dbReference>
<reference evidence="4" key="1">
    <citation type="submission" date="2021-12" db="EMBL/GenBank/DDBJ databases">
        <authorList>
            <person name="Rodrigo-Torres L."/>
            <person name="Arahal R. D."/>
            <person name="Lucena T."/>
        </authorList>
    </citation>
    <scope>NUCLEOTIDE SEQUENCE</scope>
    <source>
        <strain evidence="4">CECT 8226</strain>
    </source>
</reference>
<name>A0ABM8ZIM2_9VIBR</name>
<dbReference type="RefSeq" id="WP_237484252.1">
    <property type="nucleotide sequence ID" value="NZ_CAKLCM010000002.1"/>
</dbReference>
<dbReference type="PANTHER" id="PTHR33495">
    <property type="entry name" value="ANTI-SIGMA FACTOR ANTAGONIST TM_1081-RELATED-RELATED"/>
    <property type="match status" value="1"/>
</dbReference>
<dbReference type="EMBL" id="CAKLCM010000002">
    <property type="protein sequence ID" value="CAH0525746.1"/>
    <property type="molecule type" value="Genomic_DNA"/>
</dbReference>
<dbReference type="CDD" id="cd07043">
    <property type="entry name" value="STAS_anti-anti-sigma_factors"/>
    <property type="match status" value="1"/>
</dbReference>
<comment type="caution">
    <text evidence="4">The sequence shown here is derived from an EMBL/GenBank/DDBJ whole genome shotgun (WGS) entry which is preliminary data.</text>
</comment>
<accession>A0ABM8ZIM2</accession>
<dbReference type="InterPro" id="IPR036513">
    <property type="entry name" value="STAS_dom_sf"/>
</dbReference>
<evidence type="ECO:0000259" key="3">
    <source>
        <dbReference type="PROSITE" id="PS50801"/>
    </source>
</evidence>
<dbReference type="NCBIfam" id="TIGR00377">
    <property type="entry name" value="ant_ant_sig"/>
    <property type="match status" value="1"/>
</dbReference>
<feature type="domain" description="STAS" evidence="3">
    <location>
        <begin position="26"/>
        <end position="109"/>
    </location>
</feature>
<dbReference type="SUPFAM" id="SSF52091">
    <property type="entry name" value="SpoIIaa-like"/>
    <property type="match status" value="1"/>
</dbReference>
<sequence length="110" mass="12475">MKYEVFNNQNFTIVHIQEPRFDAKLASGFRQAIEDIQADIRPNLLLELSSVTFMDSSGLGAIMAMYKLLRDKQIVLVGATPAVRDLLKLTRMDRLVKTYDSLEQAMVPQA</sequence>
<dbReference type="InterPro" id="IPR003658">
    <property type="entry name" value="Anti-sigma_ant"/>
</dbReference>
<dbReference type="Gene3D" id="3.30.750.24">
    <property type="entry name" value="STAS domain"/>
    <property type="match status" value="1"/>
</dbReference>
<protein>
    <recommendedName>
        <fullName evidence="2">Anti-sigma factor antagonist</fullName>
    </recommendedName>
</protein>
<dbReference type="InterPro" id="IPR002645">
    <property type="entry name" value="STAS_dom"/>
</dbReference>
<evidence type="ECO:0000313" key="5">
    <source>
        <dbReference type="Proteomes" id="UP000838160"/>
    </source>
</evidence>
<evidence type="ECO:0000313" key="4">
    <source>
        <dbReference type="EMBL" id="CAH0525746.1"/>
    </source>
</evidence>
<keyword evidence="5" id="KW-1185">Reference proteome</keyword>
<evidence type="ECO:0000256" key="2">
    <source>
        <dbReference type="RuleBase" id="RU003749"/>
    </source>
</evidence>
<proteinExistence type="inferred from homology"/>
<gene>
    <name evidence="4" type="ORF">VHP8226_01276</name>
</gene>
<comment type="similarity">
    <text evidence="1 2">Belongs to the anti-sigma-factor antagonist family.</text>
</comment>
<organism evidence="4 5">
    <name type="scientific">Vibrio hippocampi</name>
    <dbReference type="NCBI Taxonomy" id="654686"/>
    <lineage>
        <taxon>Bacteria</taxon>
        <taxon>Pseudomonadati</taxon>
        <taxon>Pseudomonadota</taxon>
        <taxon>Gammaproteobacteria</taxon>
        <taxon>Vibrionales</taxon>
        <taxon>Vibrionaceae</taxon>
        <taxon>Vibrio</taxon>
    </lineage>
</organism>
<dbReference type="Proteomes" id="UP000838160">
    <property type="component" value="Unassembled WGS sequence"/>
</dbReference>